<evidence type="ECO:0000259" key="13">
    <source>
        <dbReference type="Pfam" id="PF02879"/>
    </source>
</evidence>
<evidence type="ECO:0000259" key="11">
    <source>
        <dbReference type="Pfam" id="PF00408"/>
    </source>
</evidence>
<name>A0ABS7ZQ01_9GAMM</name>
<dbReference type="InterPro" id="IPR005845">
    <property type="entry name" value="A-D-PHexomutase_a/b/a-II"/>
</dbReference>
<dbReference type="Proteomes" id="UP000714380">
    <property type="component" value="Unassembled WGS sequence"/>
</dbReference>
<dbReference type="Gene3D" id="3.40.120.10">
    <property type="entry name" value="Alpha-D-Glucose-1,6-Bisphosphate, subunit A, domain 3"/>
    <property type="match status" value="3"/>
</dbReference>
<dbReference type="InterPro" id="IPR036900">
    <property type="entry name" value="A-D-PHexomutase_C_sf"/>
</dbReference>
<comment type="pathway">
    <text evidence="3">Nucleotide-sugar biosynthesis; GDP-alpha-D-mannose biosynthesis; alpha-D-mannose 1-phosphate from D-fructose 6-phosphate: step 2/2.</text>
</comment>
<evidence type="ECO:0000256" key="1">
    <source>
        <dbReference type="ARBA" id="ARBA00000586"/>
    </source>
</evidence>
<dbReference type="Pfam" id="PF02878">
    <property type="entry name" value="PGM_PMM_I"/>
    <property type="match status" value="1"/>
</dbReference>
<sequence length="468" mass="51512">MVEELDHEDIPAISPGIFRAYDIRGVVGQDLTTESCYWIGRAIGAEIKERGFSKLSLAWDGRHSSPELASEVSRGVTDAGCDIIHLGAQPTGLLYYATHQLDTPCGVVVTGSHNPAEFNGLKVVIDQQPLAQDALMALYHRIARQDLPKGLGQVEERNIEDDYIERIEGDIQISRDLKVVVDTGNGIAGPLMQRLLEQLHVEAECLYCDVDGSFPNHHPDPSEPANLKALQDAVVAQGADLGLALDGDGDRVYLVDNLGKIIWPDRMLMLLAEDVLPRNPGRDVIYDVKSSRHLAALISRHGGRPTMWKTGHSLMKQKMHASNAVIGGEFSGHFYIADRWYGFDDGLYTAARLLEILSQHSDSVSEVFAALPEDVSTAEINIDTDDVRKFSLISELAADSELTEGARVLPIDGLRIEFSDAWGLVRASNTTPRLTLRFAGNDDAAIQRLQLRMKQALTRHAPELKVPF</sequence>
<keyword evidence="6" id="KW-0597">Phosphoprotein</keyword>
<comment type="caution">
    <text evidence="15">The sequence shown here is derived from an EMBL/GenBank/DDBJ whole genome shotgun (WGS) entry which is preliminary data.</text>
</comment>
<keyword evidence="16" id="KW-1185">Reference proteome</keyword>
<keyword evidence="7 10" id="KW-0479">Metal-binding</keyword>
<dbReference type="EMBL" id="JAEDAH010000009">
    <property type="protein sequence ID" value="MCA6062435.1"/>
    <property type="molecule type" value="Genomic_DNA"/>
</dbReference>
<dbReference type="Pfam" id="PF02880">
    <property type="entry name" value="PGM_PMM_III"/>
    <property type="match status" value="1"/>
</dbReference>
<dbReference type="InterPro" id="IPR016066">
    <property type="entry name" value="A-D-PHexomutase_CS"/>
</dbReference>
<evidence type="ECO:0000256" key="6">
    <source>
        <dbReference type="ARBA" id="ARBA00022553"/>
    </source>
</evidence>
<dbReference type="PROSITE" id="PS00710">
    <property type="entry name" value="PGM_PMM"/>
    <property type="match status" value="1"/>
</dbReference>
<accession>A0ABS7ZQ01</accession>
<evidence type="ECO:0000256" key="10">
    <source>
        <dbReference type="RuleBase" id="RU004326"/>
    </source>
</evidence>
<proteinExistence type="inferred from homology"/>
<evidence type="ECO:0000259" key="12">
    <source>
        <dbReference type="Pfam" id="PF02878"/>
    </source>
</evidence>
<dbReference type="SUPFAM" id="SSF55957">
    <property type="entry name" value="Phosphoglucomutase, C-terminal domain"/>
    <property type="match status" value="1"/>
</dbReference>
<dbReference type="InterPro" id="IPR005846">
    <property type="entry name" value="A-D-PHexomutase_a/b/a-III"/>
</dbReference>
<dbReference type="InterPro" id="IPR005841">
    <property type="entry name" value="Alpha-D-phosphohexomutase_SF"/>
</dbReference>
<evidence type="ECO:0000256" key="8">
    <source>
        <dbReference type="ARBA" id="ARBA00022842"/>
    </source>
</evidence>
<evidence type="ECO:0000256" key="2">
    <source>
        <dbReference type="ARBA" id="ARBA00001946"/>
    </source>
</evidence>
<dbReference type="Pfam" id="PF02879">
    <property type="entry name" value="PGM_PMM_II"/>
    <property type="match status" value="1"/>
</dbReference>
<dbReference type="PRINTS" id="PR00509">
    <property type="entry name" value="PGMPMM"/>
</dbReference>
<dbReference type="InterPro" id="IPR005843">
    <property type="entry name" value="A-D-PHexomutase_C"/>
</dbReference>
<dbReference type="PANTHER" id="PTHR43771">
    <property type="entry name" value="PHOSPHOMANNOMUTASE"/>
    <property type="match status" value="1"/>
</dbReference>
<dbReference type="InterPro" id="IPR005844">
    <property type="entry name" value="A-D-PHexomutase_a/b/a-I"/>
</dbReference>
<feature type="domain" description="Alpha-D-phosphohexomutase alpha/beta/alpha" evidence="12">
    <location>
        <begin position="17"/>
        <end position="145"/>
    </location>
</feature>
<gene>
    <name evidence="15" type="ORF">I9W95_02325</name>
</gene>
<evidence type="ECO:0000256" key="4">
    <source>
        <dbReference type="ARBA" id="ARBA00010231"/>
    </source>
</evidence>
<feature type="domain" description="Alpha-D-phosphohexomutase C-terminal" evidence="11">
    <location>
        <begin position="379"/>
        <end position="453"/>
    </location>
</feature>
<keyword evidence="9" id="KW-0413">Isomerase</keyword>
<comment type="cofactor">
    <cofactor evidence="2">
        <name>Mg(2+)</name>
        <dbReference type="ChEBI" id="CHEBI:18420"/>
    </cofactor>
</comment>
<dbReference type="CDD" id="cd03089">
    <property type="entry name" value="PMM_PGM"/>
    <property type="match status" value="1"/>
</dbReference>
<evidence type="ECO:0000256" key="5">
    <source>
        <dbReference type="ARBA" id="ARBA00012730"/>
    </source>
</evidence>
<evidence type="ECO:0000313" key="15">
    <source>
        <dbReference type="EMBL" id="MCA6062435.1"/>
    </source>
</evidence>
<dbReference type="InterPro" id="IPR016055">
    <property type="entry name" value="A-D-PHexomutase_a/b/a-I/II/III"/>
</dbReference>
<dbReference type="PANTHER" id="PTHR43771:SF2">
    <property type="entry name" value="PHOSPHOMANNOMUTASE_PHOSPHOGLUCOMUTASE"/>
    <property type="match status" value="1"/>
</dbReference>
<protein>
    <recommendedName>
        <fullName evidence="5">phosphomannomutase</fullName>
        <ecNumber evidence="5">5.4.2.8</ecNumber>
    </recommendedName>
</protein>
<evidence type="ECO:0000256" key="3">
    <source>
        <dbReference type="ARBA" id="ARBA00004699"/>
    </source>
</evidence>
<evidence type="ECO:0000256" key="7">
    <source>
        <dbReference type="ARBA" id="ARBA00022723"/>
    </source>
</evidence>
<keyword evidence="8 10" id="KW-0460">Magnesium</keyword>
<comment type="similarity">
    <text evidence="4 10">Belongs to the phosphohexose mutase family.</text>
</comment>
<dbReference type="SUPFAM" id="SSF53738">
    <property type="entry name" value="Phosphoglucomutase, first 3 domains"/>
    <property type="match status" value="3"/>
</dbReference>
<evidence type="ECO:0000259" key="14">
    <source>
        <dbReference type="Pfam" id="PF02880"/>
    </source>
</evidence>
<dbReference type="Gene3D" id="3.30.310.50">
    <property type="entry name" value="Alpha-D-phosphohexomutase, C-terminal domain"/>
    <property type="match status" value="1"/>
</dbReference>
<reference evidence="15 16" key="1">
    <citation type="submission" date="2020-12" db="EMBL/GenBank/DDBJ databases">
        <title>Novel Thalassolituus-related marine hydrocarbonoclastic bacteria mediated algae-derived hydrocarbons mineralization in twilight zone of the northern South China Sea.</title>
        <authorList>
            <person name="Dong C."/>
        </authorList>
    </citation>
    <scope>NUCLEOTIDE SEQUENCE [LARGE SCALE GENOMIC DNA]</scope>
    <source>
        <strain evidence="15 16">IMCC1826</strain>
    </source>
</reference>
<feature type="domain" description="Alpha-D-phosphohexomutase alpha/beta/alpha" evidence="13">
    <location>
        <begin position="161"/>
        <end position="259"/>
    </location>
</feature>
<dbReference type="EC" id="5.4.2.8" evidence="5"/>
<dbReference type="Pfam" id="PF00408">
    <property type="entry name" value="PGM_PMM_IV"/>
    <property type="match status" value="1"/>
</dbReference>
<organism evidence="15 16">
    <name type="scientific">Thalassolituus marinus</name>
    <dbReference type="NCBI Taxonomy" id="671053"/>
    <lineage>
        <taxon>Bacteria</taxon>
        <taxon>Pseudomonadati</taxon>
        <taxon>Pseudomonadota</taxon>
        <taxon>Gammaproteobacteria</taxon>
        <taxon>Oceanospirillales</taxon>
        <taxon>Oceanospirillaceae</taxon>
        <taxon>Thalassolituus</taxon>
    </lineage>
</organism>
<feature type="domain" description="Alpha-D-phosphohexomutase alpha/beta/alpha" evidence="14">
    <location>
        <begin position="264"/>
        <end position="373"/>
    </location>
</feature>
<comment type="catalytic activity">
    <reaction evidence="1">
        <text>alpha-D-mannose 1-phosphate = D-mannose 6-phosphate</text>
        <dbReference type="Rhea" id="RHEA:11140"/>
        <dbReference type="ChEBI" id="CHEBI:58409"/>
        <dbReference type="ChEBI" id="CHEBI:58735"/>
        <dbReference type="EC" id="5.4.2.8"/>
    </reaction>
</comment>
<evidence type="ECO:0000313" key="16">
    <source>
        <dbReference type="Proteomes" id="UP000714380"/>
    </source>
</evidence>
<evidence type="ECO:0000256" key="9">
    <source>
        <dbReference type="ARBA" id="ARBA00023235"/>
    </source>
</evidence>